<dbReference type="NCBIfam" id="NF005559">
    <property type="entry name" value="PRK07231.1"/>
    <property type="match status" value="1"/>
</dbReference>
<dbReference type="AlphaFoldDB" id="A0A1F6D7C6"/>
<dbReference type="EMBL" id="MFKF01000006">
    <property type="protein sequence ID" value="OGG57237.1"/>
    <property type="molecule type" value="Genomic_DNA"/>
</dbReference>
<dbReference type="InterPro" id="IPR036291">
    <property type="entry name" value="NAD(P)-bd_dom_sf"/>
</dbReference>
<dbReference type="PRINTS" id="PR00081">
    <property type="entry name" value="GDHRDH"/>
</dbReference>
<dbReference type="PROSITE" id="PS00061">
    <property type="entry name" value="ADH_SHORT"/>
    <property type="match status" value="1"/>
</dbReference>
<accession>A0A1F6D7C6</accession>
<dbReference type="FunFam" id="3.40.50.720:FF:000084">
    <property type="entry name" value="Short-chain dehydrogenase reductase"/>
    <property type="match status" value="1"/>
</dbReference>
<dbReference type="PANTHER" id="PTHR42760">
    <property type="entry name" value="SHORT-CHAIN DEHYDROGENASES/REDUCTASES FAMILY MEMBER"/>
    <property type="match status" value="1"/>
</dbReference>
<gene>
    <name evidence="2" type="ORF">A3F84_13215</name>
</gene>
<dbReference type="GO" id="GO:0016616">
    <property type="term" value="F:oxidoreductase activity, acting on the CH-OH group of donors, NAD or NADP as acceptor"/>
    <property type="evidence" value="ECO:0007669"/>
    <property type="project" value="TreeGrafter"/>
</dbReference>
<dbReference type="Proteomes" id="UP000178606">
    <property type="component" value="Unassembled WGS sequence"/>
</dbReference>
<name>A0A1F6D7C6_HANXR</name>
<dbReference type="Gene3D" id="3.40.50.720">
    <property type="entry name" value="NAD(P)-binding Rossmann-like Domain"/>
    <property type="match status" value="1"/>
</dbReference>
<proteinExistence type="inferred from homology"/>
<dbReference type="InterPro" id="IPR020904">
    <property type="entry name" value="Sc_DH/Rdtase_CS"/>
</dbReference>
<dbReference type="SUPFAM" id="SSF51735">
    <property type="entry name" value="NAD(P)-binding Rossmann-fold domains"/>
    <property type="match status" value="1"/>
</dbReference>
<organism evidence="2 3">
    <name type="scientific">Handelsmanbacteria sp. (strain RIFCSPLOWO2_12_FULL_64_10)</name>
    <dbReference type="NCBI Taxonomy" id="1817868"/>
    <lineage>
        <taxon>Bacteria</taxon>
        <taxon>Candidatus Handelsmaniibacteriota</taxon>
    </lineage>
</organism>
<evidence type="ECO:0000256" key="1">
    <source>
        <dbReference type="ARBA" id="ARBA00006484"/>
    </source>
</evidence>
<evidence type="ECO:0000313" key="2">
    <source>
        <dbReference type="EMBL" id="OGG57237.1"/>
    </source>
</evidence>
<reference evidence="2 3" key="1">
    <citation type="journal article" date="2016" name="Nat. Commun.">
        <title>Thousands of microbial genomes shed light on interconnected biogeochemical processes in an aquifer system.</title>
        <authorList>
            <person name="Anantharaman K."/>
            <person name="Brown C.T."/>
            <person name="Hug L.A."/>
            <person name="Sharon I."/>
            <person name="Castelle C.J."/>
            <person name="Probst A.J."/>
            <person name="Thomas B.C."/>
            <person name="Singh A."/>
            <person name="Wilkins M.J."/>
            <person name="Karaoz U."/>
            <person name="Brodie E.L."/>
            <person name="Williams K.H."/>
            <person name="Hubbard S.S."/>
            <person name="Banfield J.F."/>
        </authorList>
    </citation>
    <scope>NUCLEOTIDE SEQUENCE [LARGE SCALE GENOMIC DNA]</scope>
    <source>
        <strain evidence="3">RIFCSPLOWO2_12_FULL_64_10</strain>
    </source>
</reference>
<dbReference type="PRINTS" id="PR00080">
    <property type="entry name" value="SDRFAMILY"/>
</dbReference>
<dbReference type="Pfam" id="PF13561">
    <property type="entry name" value="adh_short_C2"/>
    <property type="match status" value="1"/>
</dbReference>
<evidence type="ECO:0000313" key="3">
    <source>
        <dbReference type="Proteomes" id="UP000178606"/>
    </source>
</evidence>
<sequence length="255" mass="26993">MSLNVFNLTGRSALVTGASKGLGQAMALALAKAGADLLITSRHRAEVDAVAREVASATGRKVVGVESDASRRADVESAVDRALRAFGKVDILVNNAGVNIREPMVELRDESWEQVIGINLTGPMMYCRAVGPHMIQRRYGRVINVASTLGAVSIPNRSSYAASKGGLIQLTKTVALEWAPHNITVNTLCPGPFETPINAALMKDPAAYQAFVAKVPMGRWGKPEELAGPVVFLASDASSFMTGATLFIDGGWTAQ</sequence>
<dbReference type="InterPro" id="IPR002347">
    <property type="entry name" value="SDR_fam"/>
</dbReference>
<comment type="caution">
    <text evidence="2">The sequence shown here is derived from an EMBL/GenBank/DDBJ whole genome shotgun (WGS) entry which is preliminary data.</text>
</comment>
<comment type="similarity">
    <text evidence="1">Belongs to the short-chain dehydrogenases/reductases (SDR) family.</text>
</comment>
<protein>
    <submittedName>
        <fullName evidence="2">2-deoxy-D-gluconate 3-dehydrogenase</fullName>
    </submittedName>
</protein>